<comment type="caution">
    <text evidence="2">The sequence shown here is derived from an EMBL/GenBank/DDBJ whole genome shotgun (WGS) entry which is preliminary data.</text>
</comment>
<feature type="compositionally biased region" description="Polar residues" evidence="1">
    <location>
        <begin position="51"/>
        <end position="62"/>
    </location>
</feature>
<sequence>MFLLSEEDAAAVEALLAKHVAQASADNDELAPILERMRRQRTFVARARSCEASSSGRDTIASTREGDAGPESYRTSRVRPSLSITASISSPSPTPSCSSPATPACQTFPAHDPVLVIQPHRPSPVPVVAHKIYDVDDDDGVLPAAAALPSPPPHEERLFIRISREQIQRAVSATNNSSGNSVVNDDGGDSAADPNIQ</sequence>
<feature type="region of interest" description="Disordered" evidence="1">
    <location>
        <begin position="47"/>
        <end position="78"/>
    </location>
</feature>
<evidence type="ECO:0000256" key="1">
    <source>
        <dbReference type="SAM" id="MobiDB-lite"/>
    </source>
</evidence>
<keyword evidence="3" id="KW-1185">Reference proteome</keyword>
<gene>
    <name evidence="2" type="ORF">BD626DRAFT_575471</name>
</gene>
<organism evidence="2 3">
    <name type="scientific">Schizophyllum amplum</name>
    <dbReference type="NCBI Taxonomy" id="97359"/>
    <lineage>
        <taxon>Eukaryota</taxon>
        <taxon>Fungi</taxon>
        <taxon>Dikarya</taxon>
        <taxon>Basidiomycota</taxon>
        <taxon>Agaricomycotina</taxon>
        <taxon>Agaricomycetes</taxon>
        <taxon>Agaricomycetidae</taxon>
        <taxon>Agaricales</taxon>
        <taxon>Schizophyllaceae</taxon>
        <taxon>Schizophyllum</taxon>
    </lineage>
</organism>
<evidence type="ECO:0000313" key="2">
    <source>
        <dbReference type="EMBL" id="TRM56612.1"/>
    </source>
</evidence>
<feature type="region of interest" description="Disordered" evidence="1">
    <location>
        <begin position="170"/>
        <end position="197"/>
    </location>
</feature>
<evidence type="ECO:0000313" key="3">
    <source>
        <dbReference type="Proteomes" id="UP000320762"/>
    </source>
</evidence>
<feature type="compositionally biased region" description="Low complexity" evidence="1">
    <location>
        <begin position="175"/>
        <end position="185"/>
    </location>
</feature>
<name>A0A550BVP1_9AGAR</name>
<accession>A0A550BVP1</accession>
<dbReference type="AlphaFoldDB" id="A0A550BVP1"/>
<dbReference type="Proteomes" id="UP000320762">
    <property type="component" value="Unassembled WGS sequence"/>
</dbReference>
<protein>
    <submittedName>
        <fullName evidence="2">Uncharacterized protein</fullName>
    </submittedName>
</protein>
<dbReference type="EMBL" id="VDMD01000064">
    <property type="protein sequence ID" value="TRM56612.1"/>
    <property type="molecule type" value="Genomic_DNA"/>
</dbReference>
<proteinExistence type="predicted"/>
<reference evidence="2 3" key="1">
    <citation type="journal article" date="2019" name="New Phytol.">
        <title>Comparative genomics reveals unique wood-decay strategies and fruiting body development in the Schizophyllaceae.</title>
        <authorList>
            <person name="Almasi E."/>
            <person name="Sahu N."/>
            <person name="Krizsan K."/>
            <person name="Balint B."/>
            <person name="Kovacs G.M."/>
            <person name="Kiss B."/>
            <person name="Cseklye J."/>
            <person name="Drula E."/>
            <person name="Henrissat B."/>
            <person name="Nagy I."/>
            <person name="Chovatia M."/>
            <person name="Adam C."/>
            <person name="LaButti K."/>
            <person name="Lipzen A."/>
            <person name="Riley R."/>
            <person name="Grigoriev I.V."/>
            <person name="Nagy L.G."/>
        </authorList>
    </citation>
    <scope>NUCLEOTIDE SEQUENCE [LARGE SCALE GENOMIC DNA]</scope>
    <source>
        <strain evidence="2 3">NL-1724</strain>
    </source>
</reference>